<dbReference type="Gene3D" id="3.30.1370.140">
    <property type="entry name" value="HupH hydrogenase expression protein, C-terminal domain"/>
    <property type="match status" value="2"/>
</dbReference>
<dbReference type="Pfam" id="PF04809">
    <property type="entry name" value="HupH_C"/>
    <property type="match status" value="2"/>
</dbReference>
<proteinExistence type="inferred from homology"/>
<gene>
    <name evidence="4" type="ORF">H4O21_19000</name>
</gene>
<dbReference type="InterPro" id="IPR006894">
    <property type="entry name" value="HupH_Hydgase_express_prot_C"/>
</dbReference>
<feature type="domain" description="HupH hydrogenase expression protein C-terminal" evidence="3">
    <location>
        <begin position="195"/>
        <end position="316"/>
    </location>
</feature>
<evidence type="ECO:0000313" key="5">
    <source>
        <dbReference type="Proteomes" id="UP000565262"/>
    </source>
</evidence>
<comment type="similarity">
    <text evidence="1">Belongs to the HupH/HyaF family.</text>
</comment>
<name>A0A839IUR9_9GAMM</name>
<evidence type="ECO:0000313" key="4">
    <source>
        <dbReference type="EMBL" id="MBB1488698.1"/>
    </source>
</evidence>
<feature type="region of interest" description="Disordered" evidence="2">
    <location>
        <begin position="1"/>
        <end position="23"/>
    </location>
</feature>
<evidence type="ECO:0000256" key="1">
    <source>
        <dbReference type="ARBA" id="ARBA00010832"/>
    </source>
</evidence>
<sequence>MFDGQIPAFNMPMGPGSQDESEDGEVLNYMPMPKEMASYDMPVLPDEAEVSDLPELRQLLDTLLIHLRQFEQNGESQQLDLKQWPKKSTELLSQILGEGEVSILVDQGQLAQRMGAQNAVCEPDSMSEQDVVSKWQIQETVLAGVWRIQSLNAQGEMLVDMIEVASIPQQVISTAFDSAELPDLNTWFNDKPVDVMNAPMVLIELRDQAARVIDEGTDKQKFPHVVNLSLLPVSPRDLDYIQQMLGVGPVTILSRGYGNCRITATHLPNTWWVQYYNSGDQLILNTVEVCAIPEVALAAKEDIEDSIERLIEIQQAYQAEPEED</sequence>
<dbReference type="InterPro" id="IPR038527">
    <property type="entry name" value="HupH_C_sf"/>
</dbReference>
<dbReference type="Proteomes" id="UP000565262">
    <property type="component" value="Unassembled WGS sequence"/>
</dbReference>
<protein>
    <submittedName>
        <fullName evidence="4">Hydrogenase expression/formation protein</fullName>
    </submittedName>
</protein>
<comment type="caution">
    <text evidence="4">The sequence shown here is derived from an EMBL/GenBank/DDBJ whole genome shotgun (WGS) entry which is preliminary data.</text>
</comment>
<reference evidence="4 5" key="1">
    <citation type="submission" date="2020-08" db="EMBL/GenBank/DDBJ databases">
        <title>Oceanospirillum sp. nov. isolated from marine sediment.</title>
        <authorList>
            <person name="Ji X."/>
        </authorList>
    </citation>
    <scope>NUCLEOTIDE SEQUENCE [LARGE SCALE GENOMIC DNA]</scope>
    <source>
        <strain evidence="4 5">D5</strain>
    </source>
</reference>
<keyword evidence="5" id="KW-1185">Reference proteome</keyword>
<dbReference type="EMBL" id="JACJFM010000033">
    <property type="protein sequence ID" value="MBB1488698.1"/>
    <property type="molecule type" value="Genomic_DNA"/>
</dbReference>
<organism evidence="4 5">
    <name type="scientific">Oceanospirillum sediminis</name>
    <dbReference type="NCBI Taxonomy" id="2760088"/>
    <lineage>
        <taxon>Bacteria</taxon>
        <taxon>Pseudomonadati</taxon>
        <taxon>Pseudomonadota</taxon>
        <taxon>Gammaproteobacteria</taxon>
        <taxon>Oceanospirillales</taxon>
        <taxon>Oceanospirillaceae</taxon>
        <taxon>Oceanospirillum</taxon>
    </lineage>
</organism>
<feature type="domain" description="HupH hydrogenase expression protein C-terminal" evidence="3">
    <location>
        <begin position="134"/>
        <end position="178"/>
    </location>
</feature>
<evidence type="ECO:0000256" key="2">
    <source>
        <dbReference type="SAM" id="MobiDB-lite"/>
    </source>
</evidence>
<accession>A0A839IUR9</accession>
<evidence type="ECO:0000259" key="3">
    <source>
        <dbReference type="Pfam" id="PF04809"/>
    </source>
</evidence>
<dbReference type="AlphaFoldDB" id="A0A839IUR9"/>